<name>A0A813T4A0_ADIRI</name>
<comment type="caution">
    <text evidence="2">The sequence shown here is derived from an EMBL/GenBank/DDBJ whole genome shotgun (WGS) entry which is preliminary data.</text>
</comment>
<sequence length="383" mass="42641">MFIWHKTMTGSNPFGDLIPLTEISSRQSSYNFTSSNNASPARKRSADRDKRSSLLHSLFGRSSSKRKMVKSEERRRVIIGGDQVKLPATKMIHLEQGFGNKIEKDINTNQQNTNKGGGYSFPGLRYDFNQTRSPSSTDSANLKQLPKDNLHINPFVTQSSVAKDESISSLSDPISIRQHPNEEKPTIESVQSIPNIQPLAKTLEKTSFKPYQHKYTTQTPAYHYPKRLSAIEALAKKYSLSSTSRNSTGLFWYSANHQPMNRTMLFSKRNNIGKQRKRTDSSSDSDDTSSSSNTSTTPMVHQTSSSSSSSSMQSRSTTSSSQSEQRTIKTIAQYNCNNYNEDGDLIRVDLKSKTSRISLSTNSTTTTTTDDSSSSSSSTQTTK</sequence>
<proteinExistence type="predicted"/>
<feature type="compositionally biased region" description="Low complexity" evidence="1">
    <location>
        <begin position="355"/>
        <end position="383"/>
    </location>
</feature>
<feature type="compositionally biased region" description="Low complexity" evidence="1">
    <location>
        <begin position="288"/>
        <end position="323"/>
    </location>
</feature>
<dbReference type="Proteomes" id="UP000663852">
    <property type="component" value="Unassembled WGS sequence"/>
</dbReference>
<feature type="region of interest" description="Disordered" evidence="1">
    <location>
        <begin position="352"/>
        <end position="383"/>
    </location>
</feature>
<dbReference type="OrthoDB" id="10039525at2759"/>
<protein>
    <submittedName>
        <fullName evidence="2">Uncharacterized protein</fullName>
    </submittedName>
</protein>
<dbReference type="AlphaFoldDB" id="A0A813T4A0"/>
<accession>A0A813T4A0</accession>
<feature type="region of interest" description="Disordered" evidence="1">
    <location>
        <begin position="109"/>
        <end position="141"/>
    </location>
</feature>
<gene>
    <name evidence="2" type="ORF">EDS130_LOCUS5269</name>
</gene>
<feature type="compositionally biased region" description="Polar residues" evidence="1">
    <location>
        <begin position="128"/>
        <end position="141"/>
    </location>
</feature>
<evidence type="ECO:0000256" key="1">
    <source>
        <dbReference type="SAM" id="MobiDB-lite"/>
    </source>
</evidence>
<feature type="region of interest" description="Disordered" evidence="1">
    <location>
        <begin position="266"/>
        <end position="326"/>
    </location>
</feature>
<feature type="compositionally biased region" description="Polar residues" evidence="1">
    <location>
        <begin position="28"/>
        <end position="39"/>
    </location>
</feature>
<evidence type="ECO:0000313" key="3">
    <source>
        <dbReference type="Proteomes" id="UP000663852"/>
    </source>
</evidence>
<dbReference type="EMBL" id="CAJNOJ010000014">
    <property type="protein sequence ID" value="CAF0809382.1"/>
    <property type="molecule type" value="Genomic_DNA"/>
</dbReference>
<feature type="region of interest" description="Disordered" evidence="1">
    <location>
        <begin position="28"/>
        <end position="52"/>
    </location>
</feature>
<organism evidence="2 3">
    <name type="scientific">Adineta ricciae</name>
    <name type="common">Rotifer</name>
    <dbReference type="NCBI Taxonomy" id="249248"/>
    <lineage>
        <taxon>Eukaryota</taxon>
        <taxon>Metazoa</taxon>
        <taxon>Spiralia</taxon>
        <taxon>Gnathifera</taxon>
        <taxon>Rotifera</taxon>
        <taxon>Eurotatoria</taxon>
        <taxon>Bdelloidea</taxon>
        <taxon>Adinetida</taxon>
        <taxon>Adinetidae</taxon>
        <taxon>Adineta</taxon>
    </lineage>
</organism>
<evidence type="ECO:0000313" key="2">
    <source>
        <dbReference type="EMBL" id="CAF0809382.1"/>
    </source>
</evidence>
<reference evidence="2" key="1">
    <citation type="submission" date="2021-02" db="EMBL/GenBank/DDBJ databases">
        <authorList>
            <person name="Nowell W R."/>
        </authorList>
    </citation>
    <scope>NUCLEOTIDE SEQUENCE</scope>
</reference>